<dbReference type="GO" id="GO:0022625">
    <property type="term" value="C:cytosolic large ribosomal subunit"/>
    <property type="evidence" value="ECO:0007669"/>
    <property type="project" value="TreeGrafter"/>
</dbReference>
<dbReference type="NCBIfam" id="TIGR00059">
    <property type="entry name" value="L17"/>
    <property type="match status" value="1"/>
</dbReference>
<dbReference type="PANTHER" id="PTHR14413">
    <property type="entry name" value="RIBOSOMAL PROTEIN L17"/>
    <property type="match status" value="1"/>
</dbReference>
<name>A0A0W8E6S3_9ZZZZ</name>
<comment type="similarity">
    <text evidence="1">Belongs to the bacterial ribosomal protein bL17 family.</text>
</comment>
<dbReference type="InterPro" id="IPR036373">
    <property type="entry name" value="Ribosomal_bL17_sf"/>
</dbReference>
<dbReference type="PROSITE" id="PS01167">
    <property type="entry name" value="RIBOSOMAL_L17"/>
    <property type="match status" value="1"/>
</dbReference>
<dbReference type="SUPFAM" id="SSF64263">
    <property type="entry name" value="Prokaryotic ribosomal protein L17"/>
    <property type="match status" value="1"/>
</dbReference>
<gene>
    <name evidence="4" type="ORF">ASZ90_018389</name>
</gene>
<dbReference type="AlphaFoldDB" id="A0A0W8E6S3"/>
<proteinExistence type="inferred from homology"/>
<evidence type="ECO:0000256" key="3">
    <source>
        <dbReference type="ARBA" id="ARBA00023274"/>
    </source>
</evidence>
<dbReference type="EMBL" id="LNQE01001856">
    <property type="protein sequence ID" value="KUG04169.1"/>
    <property type="molecule type" value="Genomic_DNA"/>
</dbReference>
<keyword evidence="2 4" id="KW-0689">Ribosomal protein</keyword>
<organism evidence="4">
    <name type="scientific">hydrocarbon metagenome</name>
    <dbReference type="NCBI Taxonomy" id="938273"/>
    <lineage>
        <taxon>unclassified sequences</taxon>
        <taxon>metagenomes</taxon>
        <taxon>ecological metagenomes</taxon>
    </lineage>
</organism>
<dbReference type="InterPro" id="IPR000456">
    <property type="entry name" value="Ribosomal_bL17"/>
</dbReference>
<dbReference type="Pfam" id="PF01196">
    <property type="entry name" value="Ribosomal_L17"/>
    <property type="match status" value="1"/>
</dbReference>
<evidence type="ECO:0000256" key="2">
    <source>
        <dbReference type="ARBA" id="ARBA00022980"/>
    </source>
</evidence>
<reference evidence="4" key="1">
    <citation type="journal article" date="2015" name="Proc. Natl. Acad. Sci. U.S.A.">
        <title>Networks of energetic and metabolic interactions define dynamics in microbial communities.</title>
        <authorList>
            <person name="Embree M."/>
            <person name="Liu J.K."/>
            <person name="Al-Bassam M.M."/>
            <person name="Zengler K."/>
        </authorList>
    </citation>
    <scope>NUCLEOTIDE SEQUENCE</scope>
</reference>
<evidence type="ECO:0000313" key="4">
    <source>
        <dbReference type="EMBL" id="KUG04169.1"/>
    </source>
</evidence>
<accession>A0A0W8E6S3</accession>
<evidence type="ECO:0000256" key="1">
    <source>
        <dbReference type="ARBA" id="ARBA00008777"/>
    </source>
</evidence>
<dbReference type="PANTHER" id="PTHR14413:SF16">
    <property type="entry name" value="LARGE RIBOSOMAL SUBUNIT PROTEIN BL17M"/>
    <property type="match status" value="1"/>
</dbReference>
<keyword evidence="3" id="KW-0687">Ribonucleoprotein</keyword>
<protein>
    <submittedName>
        <fullName evidence="4">Lsu ribosomal protein l17p</fullName>
    </submittedName>
</protein>
<dbReference type="InterPro" id="IPR047859">
    <property type="entry name" value="Ribosomal_bL17_CS"/>
</dbReference>
<dbReference type="GO" id="GO:0006412">
    <property type="term" value="P:translation"/>
    <property type="evidence" value="ECO:0007669"/>
    <property type="project" value="InterPro"/>
</dbReference>
<sequence length="113" mass="12928">MSYRRFGLLSSHRRSMLRNAVTSLLENEKITTTETRAKDISRIAEKMITLGKRGDLHARRQVDSYVMTDDVVHKLFTDLAPRFSERQGGYTRMIKTGNRKGDGAPMVILELVD</sequence>
<dbReference type="HAMAP" id="MF_01368">
    <property type="entry name" value="Ribosomal_bL17"/>
    <property type="match status" value="1"/>
</dbReference>
<comment type="caution">
    <text evidence="4">The sequence shown here is derived from an EMBL/GenBank/DDBJ whole genome shotgun (WGS) entry which is preliminary data.</text>
</comment>
<dbReference type="Gene3D" id="3.90.1030.10">
    <property type="entry name" value="Ribosomal protein L17"/>
    <property type="match status" value="1"/>
</dbReference>
<dbReference type="GO" id="GO:0003735">
    <property type="term" value="F:structural constituent of ribosome"/>
    <property type="evidence" value="ECO:0007669"/>
    <property type="project" value="InterPro"/>
</dbReference>